<keyword evidence="2" id="KW-1185">Reference proteome</keyword>
<dbReference type="RefSeq" id="WP_167082272.1">
    <property type="nucleotide sequence ID" value="NZ_VVIW01000058.1"/>
</dbReference>
<comment type="caution">
    <text evidence="1">The sequence shown here is derived from an EMBL/GenBank/DDBJ whole genome shotgun (WGS) entry which is preliminary data.</text>
</comment>
<reference evidence="1 2" key="1">
    <citation type="submission" date="2019-09" db="EMBL/GenBank/DDBJ databases">
        <title>Taxonomy of Antarctic Massilia spp.: description of Massilia rubra sp. nov., Massilia aquatica sp. nov., Massilia mucilaginosa sp. nov., Massilia frigida sp. nov. isolated from streams, lakes and regoliths.</title>
        <authorList>
            <person name="Holochova P."/>
            <person name="Sedlacek I."/>
            <person name="Kralova S."/>
            <person name="Maslanova I."/>
            <person name="Busse H.-J."/>
            <person name="Stankova E."/>
            <person name="Vrbovska V."/>
            <person name="Kovarovic V."/>
            <person name="Bartak M."/>
            <person name="Svec P."/>
            <person name="Pantucek R."/>
        </authorList>
    </citation>
    <scope>NUCLEOTIDE SEQUENCE [LARGE SCALE GENOMIC DNA]</scope>
    <source>
        <strain evidence="1 2">CCM 8693</strain>
    </source>
</reference>
<accession>A0ABX0ML90</accession>
<dbReference type="EMBL" id="VVIW01000058">
    <property type="protein sequence ID" value="NHZ45032.1"/>
    <property type="molecule type" value="Genomic_DNA"/>
</dbReference>
<proteinExistence type="predicted"/>
<gene>
    <name evidence="1" type="ORF">F1609_33565</name>
</gene>
<organism evidence="1 2">
    <name type="scientific">Massilia aquatica</name>
    <dbReference type="NCBI Taxonomy" id="2609000"/>
    <lineage>
        <taxon>Bacteria</taxon>
        <taxon>Pseudomonadati</taxon>
        <taxon>Pseudomonadota</taxon>
        <taxon>Betaproteobacteria</taxon>
        <taxon>Burkholderiales</taxon>
        <taxon>Oxalobacteraceae</taxon>
        <taxon>Telluria group</taxon>
        <taxon>Massilia</taxon>
    </lineage>
</organism>
<evidence type="ECO:0000313" key="1">
    <source>
        <dbReference type="EMBL" id="NHZ45032.1"/>
    </source>
</evidence>
<protein>
    <submittedName>
        <fullName evidence="1">Uncharacterized protein</fullName>
    </submittedName>
</protein>
<name>A0ABX0ML90_9BURK</name>
<sequence length="169" mass="18775">MKTTEDTVCVLTANGLETLLEEGGSQAWVLDANRARKCQYVVCVQNRVSGDRGNALADHHTAFVVAKLDRVVHSQNPGDEKRWVLGFSEYAELDVTDAWPGYRNPVFYTNFQEHFNLDISKLEFQPMPPTVEAKPQRLVVTGLTIEEAKAGLAITFGVNPSVIEITIRA</sequence>
<evidence type="ECO:0000313" key="2">
    <source>
        <dbReference type="Proteomes" id="UP000819052"/>
    </source>
</evidence>
<dbReference type="Proteomes" id="UP000819052">
    <property type="component" value="Unassembled WGS sequence"/>
</dbReference>